<organism evidence="2 3">
    <name type="scientific">Candidatus Amesbacteria bacterium GW2011_GWA1_47_16</name>
    <dbReference type="NCBI Taxonomy" id="1618353"/>
    <lineage>
        <taxon>Bacteria</taxon>
        <taxon>Candidatus Amesiibacteriota</taxon>
    </lineage>
</organism>
<dbReference type="Proteomes" id="UP000034364">
    <property type="component" value="Unassembled WGS sequence"/>
</dbReference>
<protein>
    <submittedName>
        <fullName evidence="2">Uncharacterized protein</fullName>
    </submittedName>
</protein>
<comment type="caution">
    <text evidence="2">The sequence shown here is derived from an EMBL/GenBank/DDBJ whole genome shotgun (WGS) entry which is preliminary data.</text>
</comment>
<accession>A0A0G1S2K5</accession>
<dbReference type="InterPro" id="IPR027375">
    <property type="entry name" value="DKNYY"/>
</dbReference>
<reference evidence="2 3" key="1">
    <citation type="journal article" date="2015" name="Nature">
        <title>rRNA introns, odd ribosomes, and small enigmatic genomes across a large radiation of phyla.</title>
        <authorList>
            <person name="Brown C.T."/>
            <person name="Hug L.A."/>
            <person name="Thomas B.C."/>
            <person name="Sharon I."/>
            <person name="Castelle C.J."/>
            <person name="Singh A."/>
            <person name="Wilkins M.J."/>
            <person name="Williams K.H."/>
            <person name="Banfield J.F."/>
        </authorList>
    </citation>
    <scope>NUCLEOTIDE SEQUENCE [LARGE SCALE GENOMIC DNA]</scope>
</reference>
<gene>
    <name evidence="2" type="ORF">UX87_C0021G0011</name>
</gene>
<dbReference type="Pfam" id="PF13644">
    <property type="entry name" value="DKNYY"/>
    <property type="match status" value="1"/>
</dbReference>
<evidence type="ECO:0000313" key="2">
    <source>
        <dbReference type="EMBL" id="KKU63582.1"/>
    </source>
</evidence>
<evidence type="ECO:0000256" key="1">
    <source>
        <dbReference type="SAM" id="Phobius"/>
    </source>
</evidence>
<keyword evidence="1" id="KW-0812">Transmembrane</keyword>
<keyword evidence="1" id="KW-0472">Membrane</keyword>
<dbReference type="EMBL" id="LCNV01000021">
    <property type="protein sequence ID" value="KKU63582.1"/>
    <property type="molecule type" value="Genomic_DNA"/>
</dbReference>
<sequence>MLPFKITRIKWLIFLPVAFVVFIILTMFLAPGVFGVVLFSPLFAYNYINEKVIHRPLAGNTFYYRGLDGVYYNSTTGCLDICFSKSFKKLEGADLRSFQIFGGKNGTPSDYAKDKYKVYIRGKVINSADPETFSILLSAKSIEEGTEKSKTIYQRDVYAYDKNNKFKSGKIIDPSDLQELSRFEDIKSYSKAITL</sequence>
<dbReference type="AlphaFoldDB" id="A0A0G1S2K5"/>
<feature type="transmembrane region" description="Helical" evidence="1">
    <location>
        <begin position="12"/>
        <end position="45"/>
    </location>
</feature>
<evidence type="ECO:0000313" key="3">
    <source>
        <dbReference type="Proteomes" id="UP000034364"/>
    </source>
</evidence>
<name>A0A0G1S2K5_9BACT</name>
<proteinExistence type="predicted"/>
<keyword evidence="1" id="KW-1133">Transmembrane helix</keyword>